<name>A0A812SQT0_9DINO</name>
<evidence type="ECO:0000313" key="1">
    <source>
        <dbReference type="EMBL" id="CAE7498105.1"/>
    </source>
</evidence>
<organism evidence="1 2">
    <name type="scientific">Symbiodinium necroappetens</name>
    <dbReference type="NCBI Taxonomy" id="1628268"/>
    <lineage>
        <taxon>Eukaryota</taxon>
        <taxon>Sar</taxon>
        <taxon>Alveolata</taxon>
        <taxon>Dinophyceae</taxon>
        <taxon>Suessiales</taxon>
        <taxon>Symbiodiniaceae</taxon>
        <taxon>Symbiodinium</taxon>
    </lineage>
</organism>
<proteinExistence type="predicted"/>
<evidence type="ECO:0000313" key="2">
    <source>
        <dbReference type="Proteomes" id="UP000601435"/>
    </source>
</evidence>
<reference evidence="1" key="1">
    <citation type="submission" date="2021-02" db="EMBL/GenBank/DDBJ databases">
        <authorList>
            <person name="Dougan E. K."/>
            <person name="Rhodes N."/>
            <person name="Thang M."/>
            <person name="Chan C."/>
        </authorList>
    </citation>
    <scope>NUCLEOTIDE SEQUENCE</scope>
</reference>
<keyword evidence="2" id="KW-1185">Reference proteome</keyword>
<dbReference type="Proteomes" id="UP000601435">
    <property type="component" value="Unassembled WGS sequence"/>
</dbReference>
<dbReference type="EMBL" id="CAJNJA010022697">
    <property type="protein sequence ID" value="CAE7498105.1"/>
    <property type="molecule type" value="Genomic_DNA"/>
</dbReference>
<accession>A0A812SQT0</accession>
<dbReference type="AlphaFoldDB" id="A0A812SQT0"/>
<comment type="caution">
    <text evidence="1">The sequence shown here is derived from an EMBL/GenBank/DDBJ whole genome shotgun (WGS) entry which is preliminary data.</text>
</comment>
<sequence>MTNELVRLVQAFNVEHAFSRCFPRLGRGDCLRGVLLVPLRLHSLSVLCQQVARLKLPEHLPSRADGRCSEAVLALCLAPAILLNLRGCPCGHADLAVPSVAASAP</sequence>
<gene>
    <name evidence="1" type="ORF">SNEC2469_LOCUS14173</name>
</gene>
<protein>
    <submittedName>
        <fullName evidence="1">Uncharacterized protein</fullName>
    </submittedName>
</protein>